<evidence type="ECO:0000256" key="3">
    <source>
        <dbReference type="ARBA" id="ARBA00022722"/>
    </source>
</evidence>
<evidence type="ECO:0000313" key="11">
    <source>
        <dbReference type="Proteomes" id="UP001501337"/>
    </source>
</evidence>
<evidence type="ECO:0000256" key="8">
    <source>
        <dbReference type="ARBA" id="ARBA00023204"/>
    </source>
</evidence>
<name>A0ABP7NXM2_9GAMM</name>
<keyword evidence="5" id="KW-0227">DNA damage</keyword>
<keyword evidence="11" id="KW-1185">Reference proteome</keyword>
<dbReference type="InterPro" id="IPR051547">
    <property type="entry name" value="TDP2-like"/>
</dbReference>
<dbReference type="EMBL" id="BAABBO010000007">
    <property type="protein sequence ID" value="GAA3956111.1"/>
    <property type="molecule type" value="Genomic_DNA"/>
</dbReference>
<reference evidence="11" key="1">
    <citation type="journal article" date="2019" name="Int. J. Syst. Evol. Microbiol.">
        <title>The Global Catalogue of Microorganisms (GCM) 10K type strain sequencing project: providing services to taxonomists for standard genome sequencing and annotation.</title>
        <authorList>
            <consortium name="The Broad Institute Genomics Platform"/>
            <consortium name="The Broad Institute Genome Sequencing Center for Infectious Disease"/>
            <person name="Wu L."/>
            <person name="Ma J."/>
        </authorList>
    </citation>
    <scope>NUCLEOTIDE SEQUENCE [LARGE SCALE GENOMIC DNA]</scope>
    <source>
        <strain evidence="11">JCM 17555</strain>
    </source>
</reference>
<evidence type="ECO:0000256" key="1">
    <source>
        <dbReference type="ARBA" id="ARBA00001936"/>
    </source>
</evidence>
<dbReference type="InterPro" id="IPR005135">
    <property type="entry name" value="Endo/exonuclease/phosphatase"/>
</dbReference>
<dbReference type="Gene3D" id="3.60.10.10">
    <property type="entry name" value="Endonuclease/exonuclease/phosphatase"/>
    <property type="match status" value="1"/>
</dbReference>
<keyword evidence="3" id="KW-0540">Nuclease</keyword>
<keyword evidence="6" id="KW-0378">Hydrolase</keyword>
<evidence type="ECO:0000313" key="10">
    <source>
        <dbReference type="EMBL" id="GAA3956111.1"/>
    </source>
</evidence>
<keyword evidence="7" id="KW-0460">Magnesium</keyword>
<accession>A0ABP7NXM2</accession>
<evidence type="ECO:0000256" key="5">
    <source>
        <dbReference type="ARBA" id="ARBA00022763"/>
    </source>
</evidence>
<evidence type="ECO:0000256" key="4">
    <source>
        <dbReference type="ARBA" id="ARBA00022723"/>
    </source>
</evidence>
<evidence type="ECO:0000259" key="9">
    <source>
        <dbReference type="Pfam" id="PF03372"/>
    </source>
</evidence>
<proteinExistence type="predicted"/>
<sequence length="339" mass="38445">MNFKLMTYNVQDLFLQTAFPLKPEYLHTLSDEHWGMLGHSDQELKPLSKLKALAQIILNEDPDCVCLCEVGGLTALSNFNEFFLSGAYVAYLIPGNSDRGIESGFLLKKSLPFTAELQTNRHWPVPFQYLHEEDPEAYSVTALMAEAFNLGDSDRRRLSRDIPVLHLYDPQGICILSVMLAHLKSGYDPQGFDAGGQKRRAAEVKALIAIYQKLKAEKSNDHPVIVAGDFNGNASRDDTSAEFLPLYKATDLEDALYLAGIPRYERHTHMTFYGRTASAKQLDYIFLSLSLHQRLIPEETYVYRYVYDEDGSEMLAPFSFRDRDLLPSDHYPVVCVVEL</sequence>
<evidence type="ECO:0000256" key="2">
    <source>
        <dbReference type="ARBA" id="ARBA00001946"/>
    </source>
</evidence>
<keyword evidence="4" id="KW-0479">Metal-binding</keyword>
<evidence type="ECO:0000256" key="7">
    <source>
        <dbReference type="ARBA" id="ARBA00022842"/>
    </source>
</evidence>
<evidence type="ECO:0000256" key="6">
    <source>
        <dbReference type="ARBA" id="ARBA00022801"/>
    </source>
</evidence>
<dbReference type="Pfam" id="PF03372">
    <property type="entry name" value="Exo_endo_phos"/>
    <property type="match status" value="1"/>
</dbReference>
<organism evidence="10 11">
    <name type="scientific">Allohahella marinimesophila</name>
    <dbReference type="NCBI Taxonomy" id="1054972"/>
    <lineage>
        <taxon>Bacteria</taxon>
        <taxon>Pseudomonadati</taxon>
        <taxon>Pseudomonadota</taxon>
        <taxon>Gammaproteobacteria</taxon>
        <taxon>Oceanospirillales</taxon>
        <taxon>Hahellaceae</taxon>
        <taxon>Allohahella</taxon>
    </lineage>
</organism>
<gene>
    <name evidence="10" type="ORF">GCM10022278_13320</name>
</gene>
<dbReference type="PANTHER" id="PTHR15822:SF4">
    <property type="entry name" value="TYROSYL-DNA PHOSPHODIESTERASE 2"/>
    <property type="match status" value="1"/>
</dbReference>
<dbReference type="SUPFAM" id="SSF56219">
    <property type="entry name" value="DNase I-like"/>
    <property type="match status" value="1"/>
</dbReference>
<dbReference type="InterPro" id="IPR036691">
    <property type="entry name" value="Endo/exonu/phosph_ase_sf"/>
</dbReference>
<dbReference type="Proteomes" id="UP001501337">
    <property type="component" value="Unassembled WGS sequence"/>
</dbReference>
<dbReference type="RefSeq" id="WP_344804565.1">
    <property type="nucleotide sequence ID" value="NZ_BAABBO010000007.1"/>
</dbReference>
<protein>
    <recommendedName>
        <fullName evidence="9">Endonuclease/exonuclease/phosphatase domain-containing protein</fullName>
    </recommendedName>
</protein>
<comment type="cofactor">
    <cofactor evidence="2">
        <name>Mg(2+)</name>
        <dbReference type="ChEBI" id="CHEBI:18420"/>
    </cofactor>
</comment>
<dbReference type="PANTHER" id="PTHR15822">
    <property type="entry name" value="TRAF AND TNF RECEPTOR-ASSOCIATED PROTEIN"/>
    <property type="match status" value="1"/>
</dbReference>
<comment type="caution">
    <text evidence="10">The sequence shown here is derived from an EMBL/GenBank/DDBJ whole genome shotgun (WGS) entry which is preliminary data.</text>
</comment>
<keyword evidence="8" id="KW-0234">DNA repair</keyword>
<feature type="domain" description="Endonuclease/exonuclease/phosphatase" evidence="9">
    <location>
        <begin position="45"/>
        <end position="289"/>
    </location>
</feature>
<comment type="cofactor">
    <cofactor evidence="1">
        <name>Mn(2+)</name>
        <dbReference type="ChEBI" id="CHEBI:29035"/>
    </cofactor>
</comment>